<accession>A0ABT7XZT3</accession>
<organism evidence="2 3">
    <name type="scientific">Vibrio agarivorans</name>
    <dbReference type="NCBI Taxonomy" id="153622"/>
    <lineage>
        <taxon>Bacteria</taxon>
        <taxon>Pseudomonadati</taxon>
        <taxon>Pseudomonadota</taxon>
        <taxon>Gammaproteobacteria</taxon>
        <taxon>Vibrionales</taxon>
        <taxon>Vibrionaceae</taxon>
        <taxon>Vibrio</taxon>
    </lineage>
</organism>
<keyword evidence="3" id="KW-1185">Reference proteome</keyword>
<name>A0ABT7XZT3_9VIBR</name>
<dbReference type="InterPro" id="IPR045584">
    <property type="entry name" value="Pilin-like"/>
</dbReference>
<dbReference type="InterPro" id="IPR012902">
    <property type="entry name" value="N_methyl_site"/>
</dbReference>
<dbReference type="EMBL" id="JAUEOZ010000001">
    <property type="protein sequence ID" value="MDN2481297.1"/>
    <property type="molecule type" value="Genomic_DNA"/>
</dbReference>
<protein>
    <submittedName>
        <fullName evidence="2">Prepilin-type N-terminal cleavage/methylation domain-containing protein</fullName>
    </submittedName>
</protein>
<dbReference type="NCBIfam" id="TIGR02532">
    <property type="entry name" value="IV_pilin_GFxxxE"/>
    <property type="match status" value="1"/>
</dbReference>
<keyword evidence="1" id="KW-0812">Transmembrane</keyword>
<keyword evidence="1" id="KW-1133">Transmembrane helix</keyword>
<dbReference type="PROSITE" id="PS00409">
    <property type="entry name" value="PROKAR_NTER_METHYL"/>
    <property type="match status" value="1"/>
</dbReference>
<keyword evidence="1" id="KW-0472">Membrane</keyword>
<dbReference type="SUPFAM" id="SSF54523">
    <property type="entry name" value="Pili subunits"/>
    <property type="match status" value="1"/>
</dbReference>
<dbReference type="Pfam" id="PF07963">
    <property type="entry name" value="N_methyl"/>
    <property type="match status" value="1"/>
</dbReference>
<evidence type="ECO:0000313" key="3">
    <source>
        <dbReference type="Proteomes" id="UP001169719"/>
    </source>
</evidence>
<comment type="caution">
    <text evidence="2">The sequence shown here is derived from an EMBL/GenBank/DDBJ whole genome shotgun (WGS) entry which is preliminary data.</text>
</comment>
<sequence length="161" mass="18402">MEKQRGFTLIELIVIITILAILSVVALPRFLNLQKDSRERVIEQIEVSVETANDLINMKAQLPSYSTQAVPNRDDLLDIDLDGDGVFDIRLKWGYLDNTDIQKRITLDDSFVIEEEGYEKTYVGYDFDQDGQASDDRCYFLYTQAESSTTPPVYSRELTGC</sequence>
<dbReference type="RefSeq" id="WP_289961423.1">
    <property type="nucleotide sequence ID" value="NZ_JAUEOZ010000001.1"/>
</dbReference>
<reference evidence="2" key="1">
    <citation type="submission" date="2024-05" db="EMBL/GenBank/DDBJ databases">
        <title>Genome Sequences of Four Agar- Degrading Marine Bacteria.</title>
        <authorList>
            <person name="Phillips E.K."/>
            <person name="Shaffer J.C."/>
            <person name="Henson M.W."/>
            <person name="Temperton B."/>
            <person name="Thrash C.J."/>
            <person name="Martin M.O."/>
        </authorList>
    </citation>
    <scope>NUCLEOTIDE SEQUENCE</scope>
    <source>
        <strain evidence="2">EKP203</strain>
    </source>
</reference>
<gene>
    <name evidence="2" type="ORF">QWJ08_07805</name>
</gene>
<dbReference type="Proteomes" id="UP001169719">
    <property type="component" value="Unassembled WGS sequence"/>
</dbReference>
<proteinExistence type="predicted"/>
<evidence type="ECO:0000313" key="2">
    <source>
        <dbReference type="EMBL" id="MDN2481297.1"/>
    </source>
</evidence>
<dbReference type="Gene3D" id="3.30.700.10">
    <property type="entry name" value="Glycoprotein, Type 4 Pilin"/>
    <property type="match status" value="1"/>
</dbReference>
<evidence type="ECO:0000256" key="1">
    <source>
        <dbReference type="SAM" id="Phobius"/>
    </source>
</evidence>
<feature type="transmembrane region" description="Helical" evidence="1">
    <location>
        <begin position="12"/>
        <end position="31"/>
    </location>
</feature>